<evidence type="ECO:0000256" key="1">
    <source>
        <dbReference type="SAM" id="Phobius"/>
    </source>
</evidence>
<evidence type="ECO:0000313" key="2">
    <source>
        <dbReference type="EMBL" id="JAD73039.1"/>
    </source>
</evidence>
<proteinExistence type="predicted"/>
<dbReference type="AlphaFoldDB" id="A0A0A9C9Q6"/>
<reference evidence="2" key="1">
    <citation type="submission" date="2014-09" db="EMBL/GenBank/DDBJ databases">
        <authorList>
            <person name="Magalhaes I.L.F."/>
            <person name="Oliveira U."/>
            <person name="Santos F.R."/>
            <person name="Vidigal T.H.D.A."/>
            <person name="Brescovit A.D."/>
            <person name="Santos A.J."/>
        </authorList>
    </citation>
    <scope>NUCLEOTIDE SEQUENCE</scope>
    <source>
        <tissue evidence="2">Shoot tissue taken approximately 20 cm above the soil surface</tissue>
    </source>
</reference>
<protein>
    <submittedName>
        <fullName evidence="2">Uncharacterized protein</fullName>
    </submittedName>
</protein>
<keyword evidence="1" id="KW-1133">Transmembrane helix</keyword>
<sequence length="33" mass="3682">MDFTLKVPHFPQIHLGLSLSAVTTIVISLSFRI</sequence>
<reference evidence="2" key="2">
    <citation type="journal article" date="2015" name="Data Brief">
        <title>Shoot transcriptome of the giant reed, Arundo donax.</title>
        <authorList>
            <person name="Barrero R.A."/>
            <person name="Guerrero F.D."/>
            <person name="Moolhuijzen P."/>
            <person name="Goolsby J.A."/>
            <person name="Tidwell J."/>
            <person name="Bellgard S.E."/>
            <person name="Bellgard M.I."/>
        </authorList>
    </citation>
    <scope>NUCLEOTIDE SEQUENCE</scope>
    <source>
        <tissue evidence="2">Shoot tissue taken approximately 20 cm above the soil surface</tissue>
    </source>
</reference>
<keyword evidence="1" id="KW-0812">Transmembrane</keyword>
<dbReference type="EMBL" id="GBRH01224856">
    <property type="protein sequence ID" value="JAD73039.1"/>
    <property type="molecule type" value="Transcribed_RNA"/>
</dbReference>
<accession>A0A0A9C9Q6</accession>
<keyword evidence="1" id="KW-0472">Membrane</keyword>
<feature type="transmembrane region" description="Helical" evidence="1">
    <location>
        <begin position="12"/>
        <end position="31"/>
    </location>
</feature>
<organism evidence="2">
    <name type="scientific">Arundo donax</name>
    <name type="common">Giant reed</name>
    <name type="synonym">Donax arundinaceus</name>
    <dbReference type="NCBI Taxonomy" id="35708"/>
    <lineage>
        <taxon>Eukaryota</taxon>
        <taxon>Viridiplantae</taxon>
        <taxon>Streptophyta</taxon>
        <taxon>Embryophyta</taxon>
        <taxon>Tracheophyta</taxon>
        <taxon>Spermatophyta</taxon>
        <taxon>Magnoliopsida</taxon>
        <taxon>Liliopsida</taxon>
        <taxon>Poales</taxon>
        <taxon>Poaceae</taxon>
        <taxon>PACMAD clade</taxon>
        <taxon>Arundinoideae</taxon>
        <taxon>Arundineae</taxon>
        <taxon>Arundo</taxon>
    </lineage>
</organism>
<name>A0A0A9C9Q6_ARUDO</name>